<dbReference type="Gene3D" id="3.30.9.10">
    <property type="entry name" value="D-Amino Acid Oxidase, subunit A, domain 2"/>
    <property type="match status" value="1"/>
</dbReference>
<evidence type="ECO:0000313" key="3">
    <source>
        <dbReference type="EMBL" id="MCF4007603.1"/>
    </source>
</evidence>
<evidence type="ECO:0000256" key="1">
    <source>
        <dbReference type="ARBA" id="ARBA00023002"/>
    </source>
</evidence>
<evidence type="ECO:0000259" key="2">
    <source>
        <dbReference type="Pfam" id="PF01266"/>
    </source>
</evidence>
<keyword evidence="4" id="KW-1185">Reference proteome</keyword>
<name>A0A9X1QTQ8_9CORY</name>
<dbReference type="Gene3D" id="3.50.50.60">
    <property type="entry name" value="FAD/NAD(P)-binding domain"/>
    <property type="match status" value="2"/>
</dbReference>
<protein>
    <submittedName>
        <fullName evidence="3">FAD-binding oxidoreductase</fullName>
    </submittedName>
</protein>
<dbReference type="EMBL" id="JAKGSI010000006">
    <property type="protein sequence ID" value="MCF4007603.1"/>
    <property type="molecule type" value="Genomic_DNA"/>
</dbReference>
<feature type="domain" description="FAD dependent oxidoreductase" evidence="2">
    <location>
        <begin position="11"/>
        <end position="401"/>
    </location>
</feature>
<proteinExistence type="predicted"/>
<dbReference type="AlphaFoldDB" id="A0A9X1QTQ8"/>
<evidence type="ECO:0000313" key="4">
    <source>
        <dbReference type="Proteomes" id="UP001139336"/>
    </source>
</evidence>
<dbReference type="InterPro" id="IPR006076">
    <property type="entry name" value="FAD-dep_OxRdtase"/>
</dbReference>
<comment type="caution">
    <text evidence="3">The sequence shown here is derived from an EMBL/GenBank/DDBJ whole genome shotgun (WGS) entry which is preliminary data.</text>
</comment>
<sequence>MGTGAGRNTAIIVGAGMVGLATAWYLQERGYEVTVVDKKGPAAGSSWGNAGWLTPAKILPLADTSLWLYGPTALVDPDAALSVPPRLDPGMWAFFARFMSYATPRGWDRTMAALAPLAQASLSAFDVLDDVLPAEHRTRAVPFVAAFEKRSESEGFFSEIEGVRHHGLTADLEELTDLSEYAPMLSERVSVAYKLEGQRFIEPGHYVEALARSVEERGGRLRTGETVTRVRGASGADRLARVELASGEDLSAEHVVIANGAWLPSLAREHGVRLPVRAGRGYSFSVATSTPARYPVYLPYHRLACTPYEGRFRIAGTMEFRGPDEPLHPRRIEAIIRNAEPLMRGVDFEDRRDEWVGSRPVTPDGLPLVGRTASPGVYVAGGHGMWGIALGPATGRALAELIDTRGVPAEIEACSPLR</sequence>
<dbReference type="SUPFAM" id="SSF51971">
    <property type="entry name" value="Nucleotide-binding domain"/>
    <property type="match status" value="1"/>
</dbReference>
<dbReference type="PANTHER" id="PTHR13847:SF289">
    <property type="entry name" value="GLYCINE OXIDASE"/>
    <property type="match status" value="1"/>
</dbReference>
<dbReference type="PANTHER" id="PTHR13847">
    <property type="entry name" value="SARCOSINE DEHYDROGENASE-RELATED"/>
    <property type="match status" value="1"/>
</dbReference>
<accession>A0A9X1QTQ8</accession>
<keyword evidence="1" id="KW-0560">Oxidoreductase</keyword>
<dbReference type="Proteomes" id="UP001139336">
    <property type="component" value="Unassembled WGS sequence"/>
</dbReference>
<dbReference type="GO" id="GO:0005737">
    <property type="term" value="C:cytoplasm"/>
    <property type="evidence" value="ECO:0007669"/>
    <property type="project" value="TreeGrafter"/>
</dbReference>
<reference evidence="3" key="1">
    <citation type="submission" date="2022-01" db="EMBL/GenBank/DDBJ databases">
        <title>Corynebacterium sp. nov isolated from isolated from the feces of the greater white-fronted geese (Anser albifrons) at Poyang Lake, PR China.</title>
        <authorList>
            <person name="Liu Q."/>
        </authorList>
    </citation>
    <scope>NUCLEOTIDE SEQUENCE</scope>
    <source>
        <strain evidence="3">JCM 32435</strain>
    </source>
</reference>
<dbReference type="InterPro" id="IPR036188">
    <property type="entry name" value="FAD/NAD-bd_sf"/>
</dbReference>
<dbReference type="SUPFAM" id="SSF54373">
    <property type="entry name" value="FAD-linked reductases, C-terminal domain"/>
    <property type="match status" value="1"/>
</dbReference>
<dbReference type="Pfam" id="PF01266">
    <property type="entry name" value="DAO"/>
    <property type="match status" value="1"/>
</dbReference>
<gene>
    <name evidence="3" type="ORF">L1O03_10545</name>
</gene>
<organism evidence="3 4">
    <name type="scientific">Corynebacterium uropygiale</name>
    <dbReference type="NCBI Taxonomy" id="1775911"/>
    <lineage>
        <taxon>Bacteria</taxon>
        <taxon>Bacillati</taxon>
        <taxon>Actinomycetota</taxon>
        <taxon>Actinomycetes</taxon>
        <taxon>Mycobacteriales</taxon>
        <taxon>Corynebacteriaceae</taxon>
        <taxon>Corynebacterium</taxon>
    </lineage>
</organism>
<dbReference type="GO" id="GO:0016491">
    <property type="term" value="F:oxidoreductase activity"/>
    <property type="evidence" value="ECO:0007669"/>
    <property type="project" value="UniProtKB-KW"/>
</dbReference>